<dbReference type="Proteomes" id="UP000001555">
    <property type="component" value="Unassembled WGS sequence"/>
</dbReference>
<dbReference type="GO" id="GO:0033181">
    <property type="term" value="C:plasma membrane proton-transporting V-type ATPase complex"/>
    <property type="evidence" value="ECO:0000318"/>
    <property type="project" value="GO_Central"/>
</dbReference>
<gene>
    <name evidence="10" type="ORF">IscW_ISCW008610</name>
</gene>
<dbReference type="VEuPathDB" id="VectorBase:ISCW008610"/>
<reference evidence="10 12" key="1">
    <citation type="submission" date="2008-03" db="EMBL/GenBank/DDBJ databases">
        <title>Annotation of Ixodes scapularis.</title>
        <authorList>
            <consortium name="Ixodes scapularis Genome Project Consortium"/>
            <person name="Caler E."/>
            <person name="Hannick L.I."/>
            <person name="Bidwell S."/>
            <person name="Joardar V."/>
            <person name="Thiagarajan M."/>
            <person name="Amedeo P."/>
            <person name="Galinsky K.J."/>
            <person name="Schobel S."/>
            <person name="Inman J."/>
            <person name="Hostetler J."/>
            <person name="Miller J."/>
            <person name="Hammond M."/>
            <person name="Megy K."/>
            <person name="Lawson D."/>
            <person name="Kodira C."/>
            <person name="Sutton G."/>
            <person name="Meyer J."/>
            <person name="Hill C.A."/>
            <person name="Birren B."/>
            <person name="Nene V."/>
            <person name="Collins F."/>
            <person name="Alarcon-Chaidez F."/>
            <person name="Wikel S."/>
            <person name="Strausberg R."/>
        </authorList>
    </citation>
    <scope>NUCLEOTIDE SEQUENCE [LARGE SCALE GENOMIC DNA]</scope>
    <source>
        <strain evidence="12">Wikel</strain>
        <strain evidence="10">Wikel colony</strain>
    </source>
</reference>
<accession>B7Q0Q6</accession>
<dbReference type="EMBL" id="ABJB010947103">
    <property type="status" value="NOT_ANNOTATED_CDS"/>
    <property type="molecule type" value="Genomic_DNA"/>
</dbReference>
<dbReference type="HOGENOM" id="CLU_2322926_0_0_1"/>
<dbReference type="GO" id="GO:0046961">
    <property type="term" value="F:proton-transporting ATPase activity, rotational mechanism"/>
    <property type="evidence" value="ECO:0007669"/>
    <property type="project" value="InterPro"/>
</dbReference>
<feature type="transmembrane region" description="Helical" evidence="9">
    <location>
        <begin position="6"/>
        <end position="26"/>
    </location>
</feature>
<dbReference type="EnsemblMetazoa" id="ISCW008610-RA">
    <property type="protein sequence ID" value="ISCW008610-PA"/>
    <property type="gene ID" value="ISCW008610"/>
</dbReference>
<organism>
    <name type="scientific">Ixodes scapularis</name>
    <name type="common">Black-legged tick</name>
    <name type="synonym">Deer tick</name>
    <dbReference type="NCBI Taxonomy" id="6945"/>
    <lineage>
        <taxon>Eukaryota</taxon>
        <taxon>Metazoa</taxon>
        <taxon>Ecdysozoa</taxon>
        <taxon>Arthropoda</taxon>
        <taxon>Chelicerata</taxon>
        <taxon>Arachnida</taxon>
        <taxon>Acari</taxon>
        <taxon>Parasitiformes</taxon>
        <taxon>Ixodida</taxon>
        <taxon>Ixodoidea</taxon>
        <taxon>Ixodidae</taxon>
        <taxon>Ixodinae</taxon>
        <taxon>Ixodes</taxon>
    </lineage>
</organism>
<evidence type="ECO:0000256" key="6">
    <source>
        <dbReference type="ARBA" id="ARBA00022989"/>
    </source>
</evidence>
<evidence type="ECO:0000256" key="8">
    <source>
        <dbReference type="ARBA" id="ARBA00023136"/>
    </source>
</evidence>
<reference evidence="11" key="2">
    <citation type="submission" date="2020-05" db="UniProtKB">
        <authorList>
            <consortium name="EnsemblMetazoa"/>
        </authorList>
    </citation>
    <scope>IDENTIFICATION</scope>
    <source>
        <strain evidence="11">wikel</strain>
    </source>
</reference>
<evidence type="ECO:0000256" key="5">
    <source>
        <dbReference type="ARBA" id="ARBA00022781"/>
    </source>
</evidence>
<name>B7Q0Q6_IXOSC</name>
<evidence type="ECO:0000256" key="4">
    <source>
        <dbReference type="ARBA" id="ARBA00022692"/>
    </source>
</evidence>
<comment type="subcellular location">
    <subcellularLocation>
        <location evidence="1">Endomembrane system</location>
        <topology evidence="1">Multi-pass membrane protein</topology>
    </subcellularLocation>
</comment>
<dbReference type="InParanoid" id="B7Q0Q6"/>
<keyword evidence="12" id="KW-1185">Reference proteome</keyword>
<dbReference type="GO" id="GO:0016787">
    <property type="term" value="F:hydrolase activity"/>
    <property type="evidence" value="ECO:0007669"/>
    <property type="project" value="UniProtKB-KW"/>
</dbReference>
<proteinExistence type="inferred from homology"/>
<evidence type="ECO:0000256" key="9">
    <source>
        <dbReference type="SAM" id="Phobius"/>
    </source>
</evidence>
<evidence type="ECO:0000313" key="10">
    <source>
        <dbReference type="EMBL" id="EEC12428.1"/>
    </source>
</evidence>
<dbReference type="STRING" id="6945.B7Q0Q6"/>
<keyword evidence="7" id="KW-0406">Ion transport</keyword>
<evidence type="ECO:0000256" key="7">
    <source>
        <dbReference type="ARBA" id="ARBA00023065"/>
    </source>
</evidence>
<dbReference type="EMBL" id="DS833507">
    <property type="protein sequence ID" value="EEC12428.1"/>
    <property type="molecule type" value="Genomic_DNA"/>
</dbReference>
<keyword evidence="10" id="KW-0378">Hydrolase</keyword>
<evidence type="ECO:0000256" key="2">
    <source>
        <dbReference type="ARBA" id="ARBA00008328"/>
    </source>
</evidence>
<comment type="similarity">
    <text evidence="2">Belongs to the V-ATPase e1/e2 subunit family.</text>
</comment>
<dbReference type="GO" id="GO:0012505">
    <property type="term" value="C:endomembrane system"/>
    <property type="evidence" value="ECO:0007669"/>
    <property type="project" value="UniProtKB-SubCell"/>
</dbReference>
<keyword evidence="4 9" id="KW-0812">Transmembrane</keyword>
<dbReference type="GO" id="GO:0055085">
    <property type="term" value="P:transmembrane transport"/>
    <property type="evidence" value="ECO:0000318"/>
    <property type="project" value="GO_Central"/>
</dbReference>
<dbReference type="VEuPathDB" id="VectorBase:ISCI008610"/>
<evidence type="ECO:0000256" key="3">
    <source>
        <dbReference type="ARBA" id="ARBA00022448"/>
    </source>
</evidence>
<evidence type="ECO:0000313" key="12">
    <source>
        <dbReference type="Proteomes" id="UP000001555"/>
    </source>
</evidence>
<keyword evidence="8 9" id="KW-0472">Membrane</keyword>
<dbReference type="PANTHER" id="PTHR12263:SF0">
    <property type="entry name" value="V-TYPE PROTON ATPASE SUBUNIT"/>
    <property type="match status" value="1"/>
</dbReference>
<keyword evidence="3" id="KW-0813">Transport</keyword>
<keyword evidence="6 9" id="KW-1133">Transmembrane helix</keyword>
<evidence type="ECO:0000256" key="1">
    <source>
        <dbReference type="ARBA" id="ARBA00004127"/>
    </source>
</evidence>
<feature type="transmembrane region" description="Helical" evidence="9">
    <location>
        <begin position="38"/>
        <end position="62"/>
    </location>
</feature>
<evidence type="ECO:0000313" key="11">
    <source>
        <dbReference type="EnsemblMetazoa" id="ISCW008610-PA"/>
    </source>
</evidence>
<keyword evidence="5" id="KW-0375">Hydrogen ion transport</keyword>
<dbReference type="AlphaFoldDB" id="B7Q0Q6"/>
<dbReference type="PANTHER" id="PTHR12263">
    <property type="entry name" value="VACUOLAR ATP SYNTHASE SUBUNIT H"/>
    <property type="match status" value="1"/>
</dbReference>
<sequence length="99" mass="11057">MGLDPRLLYSATGFWLSVAVLSPCLVPRTENRGVVRCMLVCAAVCTYLFWLCTYLAQIYPLVGPVLDARFLMVLERNWLPGQLEGRPNATRDDRASAGH</sequence>
<dbReference type="PaxDb" id="6945-B7Q0Q6"/>
<protein>
    <submittedName>
        <fullName evidence="10 11">Vacuolar H+ ATPase, putative</fullName>
        <ecNumber evidence="10">3.6.3.14</ecNumber>
    </submittedName>
</protein>
<dbReference type="Pfam" id="PF05493">
    <property type="entry name" value="ATP_synt_H"/>
    <property type="match status" value="1"/>
</dbReference>
<dbReference type="EC" id="3.6.3.14" evidence="10"/>
<dbReference type="GO" id="GO:0033179">
    <property type="term" value="C:proton-transporting V-type ATPase, V0 domain"/>
    <property type="evidence" value="ECO:0007669"/>
    <property type="project" value="InterPro"/>
</dbReference>
<dbReference type="InterPro" id="IPR008389">
    <property type="entry name" value="ATPase_V0-cplx_e1/e2_su"/>
</dbReference>